<dbReference type="PROSITE" id="PS00062">
    <property type="entry name" value="ALDOKETO_REDUCTASE_2"/>
    <property type="match status" value="1"/>
</dbReference>
<protein>
    <recommendedName>
        <fullName evidence="2">NADP-dependent oxidoreductase domain-containing protein</fullName>
    </recommendedName>
</protein>
<evidence type="ECO:0000256" key="1">
    <source>
        <dbReference type="ARBA" id="ARBA00007905"/>
    </source>
</evidence>
<dbReference type="Pfam" id="PF00248">
    <property type="entry name" value="Aldo_ket_red"/>
    <property type="match status" value="1"/>
</dbReference>
<keyword evidence="4" id="KW-1185">Reference proteome</keyword>
<comment type="similarity">
    <text evidence="1">Belongs to the aldo/keto reductase family.</text>
</comment>
<dbReference type="Gene3D" id="3.20.20.100">
    <property type="entry name" value="NADP-dependent oxidoreductase domain"/>
    <property type="match status" value="1"/>
</dbReference>
<dbReference type="GO" id="GO:0016491">
    <property type="term" value="F:oxidoreductase activity"/>
    <property type="evidence" value="ECO:0007669"/>
    <property type="project" value="InterPro"/>
</dbReference>
<evidence type="ECO:0000259" key="2">
    <source>
        <dbReference type="Pfam" id="PF00248"/>
    </source>
</evidence>
<feature type="domain" description="NADP-dependent oxidoreductase" evidence="2">
    <location>
        <begin position="13"/>
        <end position="172"/>
    </location>
</feature>
<gene>
    <name evidence="3" type="ORF">GDO81_021761</name>
</gene>
<dbReference type="AlphaFoldDB" id="A0AAV6ZPB7"/>
<dbReference type="Proteomes" id="UP000824782">
    <property type="component" value="Unassembled WGS sequence"/>
</dbReference>
<accession>A0AAV6ZPB7</accession>
<dbReference type="InterPro" id="IPR036812">
    <property type="entry name" value="NAD(P)_OxRdtase_dom_sf"/>
</dbReference>
<reference evidence="3" key="1">
    <citation type="thesis" date="2020" institute="ProQuest LLC" country="789 East Eisenhower Parkway, Ann Arbor, MI, USA">
        <title>Comparative Genomics and Chromosome Evolution.</title>
        <authorList>
            <person name="Mudd A.B."/>
        </authorList>
    </citation>
    <scope>NUCLEOTIDE SEQUENCE</scope>
    <source>
        <strain evidence="3">237g6f4</strain>
        <tissue evidence="3">Blood</tissue>
    </source>
</reference>
<dbReference type="InterPro" id="IPR018170">
    <property type="entry name" value="Aldo/ket_reductase_CS"/>
</dbReference>
<organism evidence="3 4">
    <name type="scientific">Engystomops pustulosus</name>
    <name type="common">Tungara frog</name>
    <name type="synonym">Physalaemus pustulosus</name>
    <dbReference type="NCBI Taxonomy" id="76066"/>
    <lineage>
        <taxon>Eukaryota</taxon>
        <taxon>Metazoa</taxon>
        <taxon>Chordata</taxon>
        <taxon>Craniata</taxon>
        <taxon>Vertebrata</taxon>
        <taxon>Euteleostomi</taxon>
        <taxon>Amphibia</taxon>
        <taxon>Batrachia</taxon>
        <taxon>Anura</taxon>
        <taxon>Neobatrachia</taxon>
        <taxon>Hyloidea</taxon>
        <taxon>Leptodactylidae</taxon>
        <taxon>Leiuperinae</taxon>
        <taxon>Engystomops</taxon>
    </lineage>
</organism>
<evidence type="ECO:0000313" key="4">
    <source>
        <dbReference type="Proteomes" id="UP000824782"/>
    </source>
</evidence>
<dbReference type="InterPro" id="IPR023210">
    <property type="entry name" value="NADP_OxRdtase_dom"/>
</dbReference>
<dbReference type="PRINTS" id="PR00069">
    <property type="entry name" value="ALDKETRDTASE"/>
</dbReference>
<dbReference type="EMBL" id="WNYA01000205">
    <property type="protein sequence ID" value="KAG8549287.1"/>
    <property type="molecule type" value="Genomic_DNA"/>
</dbReference>
<evidence type="ECO:0000313" key="3">
    <source>
        <dbReference type="EMBL" id="KAG8549287.1"/>
    </source>
</evidence>
<sequence length="195" mass="22470">MSVDENGAVAFDNVDLCQTWEVLEQCKDAGLVKSIGVSNFNRELLERILNKPGLKYKPVCNQVEFHPYLTQNGLQKFCRSKDIVLVGYGVLGSPGAGNWKDQGVPSILQNPILISIGKKYQKSPVQVSIRYTMQRGVVPIVKSFSPERLRQNFQVFDFHLSPEDMKEIDGLNQNLRYWKYEVWKDHPNYHYQNFD</sequence>
<comment type="caution">
    <text evidence="3">The sequence shown here is derived from an EMBL/GenBank/DDBJ whole genome shotgun (WGS) entry which is preliminary data.</text>
</comment>
<dbReference type="PROSITE" id="PS00063">
    <property type="entry name" value="ALDOKETO_REDUCTASE_3"/>
    <property type="match status" value="1"/>
</dbReference>
<dbReference type="PANTHER" id="PTHR11732">
    <property type="entry name" value="ALDO/KETO REDUCTASE"/>
    <property type="match status" value="1"/>
</dbReference>
<dbReference type="SUPFAM" id="SSF51430">
    <property type="entry name" value="NAD(P)-linked oxidoreductase"/>
    <property type="match status" value="1"/>
</dbReference>
<proteinExistence type="inferred from homology"/>
<name>A0AAV6ZPB7_ENGPU</name>
<dbReference type="InterPro" id="IPR020471">
    <property type="entry name" value="AKR"/>
</dbReference>